<gene>
    <name evidence="2" type="ORF">PCASD_01555</name>
</gene>
<feature type="region of interest" description="Disordered" evidence="1">
    <location>
        <begin position="222"/>
        <end position="290"/>
    </location>
</feature>
<feature type="compositionally biased region" description="Basic residues" evidence="1">
    <location>
        <begin position="163"/>
        <end position="172"/>
    </location>
</feature>
<accession>A0A2N5VIS5</accession>
<evidence type="ECO:0000313" key="3">
    <source>
        <dbReference type="Proteomes" id="UP000235392"/>
    </source>
</evidence>
<reference evidence="2 3" key="1">
    <citation type="submission" date="2017-11" db="EMBL/GenBank/DDBJ databases">
        <title>De novo assembly and phasing of dikaryotic genomes from two isolates of Puccinia coronata f. sp. avenae, the causal agent of oat crown rust.</title>
        <authorList>
            <person name="Miller M.E."/>
            <person name="Zhang Y."/>
            <person name="Omidvar V."/>
            <person name="Sperschneider J."/>
            <person name="Schwessinger B."/>
            <person name="Raley C."/>
            <person name="Palmer J.M."/>
            <person name="Garnica D."/>
            <person name="Upadhyaya N."/>
            <person name="Rathjen J."/>
            <person name="Taylor J.M."/>
            <person name="Park R.F."/>
            <person name="Dodds P.N."/>
            <person name="Hirsch C.D."/>
            <person name="Kianian S.F."/>
            <person name="Figueroa M."/>
        </authorList>
    </citation>
    <scope>NUCLEOTIDE SEQUENCE [LARGE SCALE GENOMIC DNA]</scope>
    <source>
        <strain evidence="2">12SD80</strain>
    </source>
</reference>
<dbReference type="Proteomes" id="UP000235392">
    <property type="component" value="Unassembled WGS sequence"/>
</dbReference>
<comment type="caution">
    <text evidence="2">The sequence shown here is derived from an EMBL/GenBank/DDBJ whole genome shotgun (WGS) entry which is preliminary data.</text>
</comment>
<dbReference type="AlphaFoldDB" id="A0A2N5VIS5"/>
<protein>
    <submittedName>
        <fullName evidence="2">Uncharacterized protein</fullName>
    </submittedName>
</protein>
<evidence type="ECO:0000256" key="1">
    <source>
        <dbReference type="SAM" id="MobiDB-lite"/>
    </source>
</evidence>
<organism evidence="2 3">
    <name type="scientific">Puccinia coronata f. sp. avenae</name>
    <dbReference type="NCBI Taxonomy" id="200324"/>
    <lineage>
        <taxon>Eukaryota</taxon>
        <taxon>Fungi</taxon>
        <taxon>Dikarya</taxon>
        <taxon>Basidiomycota</taxon>
        <taxon>Pucciniomycotina</taxon>
        <taxon>Pucciniomycetes</taxon>
        <taxon>Pucciniales</taxon>
        <taxon>Pucciniaceae</taxon>
        <taxon>Puccinia</taxon>
    </lineage>
</organism>
<sequence length="290" mass="32493">MIVSGTSLSIAWKSSWQYFKWAWIAFKETQTAQEVTAKTVEKYLFGNQTWHEYHSTRYPKEAKTRVAILLRAAAKVDAQLPAKQRKAAVHLRYMVFLAQELDTEAEKDQAIRDLVMAAFWACTAEEHAERDVSSSRSETQAKECKGEHNITVRFLRRESQQKKTPHKIRGHHTPSESNTLSLSRSQGVSPRARAHTWPELLGLAPIPLLAVPFSLGGVSRPLEEFPSSGPGQTSIHHPLDPYPADSGARPIESQPDYAPQLPYPNRPPPRPSGLRNESPDAMELSRAAPT</sequence>
<proteinExistence type="predicted"/>
<evidence type="ECO:0000313" key="2">
    <source>
        <dbReference type="EMBL" id="PLW49806.1"/>
    </source>
</evidence>
<feature type="compositionally biased region" description="Basic and acidic residues" evidence="1">
    <location>
        <begin position="130"/>
        <end position="161"/>
    </location>
</feature>
<feature type="region of interest" description="Disordered" evidence="1">
    <location>
        <begin position="130"/>
        <end position="191"/>
    </location>
</feature>
<dbReference type="EMBL" id="PGCI01000014">
    <property type="protein sequence ID" value="PLW49806.1"/>
    <property type="molecule type" value="Genomic_DNA"/>
</dbReference>
<feature type="compositionally biased region" description="Pro residues" evidence="1">
    <location>
        <begin position="261"/>
        <end position="271"/>
    </location>
</feature>
<feature type="compositionally biased region" description="Polar residues" evidence="1">
    <location>
        <begin position="175"/>
        <end position="188"/>
    </location>
</feature>
<name>A0A2N5VIS5_9BASI</name>